<reference evidence="1 2" key="1">
    <citation type="journal article" date="2014" name="PLoS ONE">
        <title>Global Analysis of Gene Expression Profiles in Physic Nut (Jatropha curcas L.) Seedlings Exposed to Salt Stress.</title>
        <authorList>
            <person name="Zhang L."/>
            <person name="Zhang C."/>
            <person name="Wu P."/>
            <person name="Chen Y."/>
            <person name="Li M."/>
            <person name="Jiang H."/>
            <person name="Wu G."/>
        </authorList>
    </citation>
    <scope>NUCLEOTIDE SEQUENCE [LARGE SCALE GENOMIC DNA]</scope>
    <source>
        <strain evidence="2">cv. GZQX0401</strain>
        <tissue evidence="1">Young leaves</tissue>
    </source>
</reference>
<sequence length="89" mass="9439">MDARNYVHEFHALTHANMVVLSTPGGHPLGATSMQITSSTNWLAFVDGALFPAADFAGFGAVFEHVEGSFTLAISGYKEGTGVQLLLKL</sequence>
<protein>
    <submittedName>
        <fullName evidence="1">Uncharacterized protein</fullName>
    </submittedName>
</protein>
<gene>
    <name evidence="1" type="ORF">JCGZ_25560</name>
</gene>
<dbReference type="EMBL" id="KK915100">
    <property type="protein sequence ID" value="KDP24644.1"/>
    <property type="molecule type" value="Genomic_DNA"/>
</dbReference>
<name>A0A067JYN7_JATCU</name>
<evidence type="ECO:0000313" key="1">
    <source>
        <dbReference type="EMBL" id="KDP24644.1"/>
    </source>
</evidence>
<accession>A0A067JYN7</accession>
<keyword evidence="2" id="KW-1185">Reference proteome</keyword>
<organism evidence="1 2">
    <name type="scientific">Jatropha curcas</name>
    <name type="common">Barbados nut</name>
    <dbReference type="NCBI Taxonomy" id="180498"/>
    <lineage>
        <taxon>Eukaryota</taxon>
        <taxon>Viridiplantae</taxon>
        <taxon>Streptophyta</taxon>
        <taxon>Embryophyta</taxon>
        <taxon>Tracheophyta</taxon>
        <taxon>Spermatophyta</taxon>
        <taxon>Magnoliopsida</taxon>
        <taxon>eudicotyledons</taxon>
        <taxon>Gunneridae</taxon>
        <taxon>Pentapetalae</taxon>
        <taxon>rosids</taxon>
        <taxon>fabids</taxon>
        <taxon>Malpighiales</taxon>
        <taxon>Euphorbiaceae</taxon>
        <taxon>Crotonoideae</taxon>
        <taxon>Jatropheae</taxon>
        <taxon>Jatropha</taxon>
    </lineage>
</organism>
<dbReference type="AlphaFoldDB" id="A0A067JYN7"/>
<dbReference type="Proteomes" id="UP000027138">
    <property type="component" value="Unassembled WGS sequence"/>
</dbReference>
<proteinExistence type="predicted"/>
<evidence type="ECO:0000313" key="2">
    <source>
        <dbReference type="Proteomes" id="UP000027138"/>
    </source>
</evidence>